<keyword evidence="1" id="KW-0749">Sporulation</keyword>
<dbReference type="NCBIfam" id="TIGR02854">
    <property type="entry name" value="spore_II_GA"/>
    <property type="match status" value="1"/>
</dbReference>
<comment type="subcellular location">
    <subcellularLocation>
        <location evidence="1">Cell membrane</location>
    </subcellularLocation>
</comment>
<evidence type="ECO:0000313" key="4">
    <source>
        <dbReference type="EMBL" id="AVF27241.1"/>
    </source>
</evidence>
<dbReference type="GO" id="GO:0006508">
    <property type="term" value="P:proteolysis"/>
    <property type="evidence" value="ECO:0007669"/>
    <property type="project" value="UniProtKB-KW"/>
</dbReference>
<dbReference type="GO" id="GO:0004190">
    <property type="term" value="F:aspartic-type endopeptidase activity"/>
    <property type="evidence" value="ECO:0007669"/>
    <property type="project" value="UniProtKB-KW"/>
</dbReference>
<evidence type="ECO:0000313" key="5">
    <source>
        <dbReference type="Proteomes" id="UP000239833"/>
    </source>
</evidence>
<feature type="transmembrane region" description="Helical" evidence="3">
    <location>
        <begin position="6"/>
        <end position="24"/>
    </location>
</feature>
<reference evidence="5" key="1">
    <citation type="submission" date="2017-02" db="EMBL/GenBank/DDBJ databases">
        <title>Delineation of Paenibacillus larvae strains originating from foulbrood outbreaks.</title>
        <authorList>
            <person name="Beims H."/>
            <person name="Bunk B."/>
            <person name="Sproeer C."/>
            <person name="Mohr K.I."/>
            <person name="Pradella S."/>
            <person name="Guenther G."/>
            <person name="Rohde M."/>
            <person name="von der Ohe W."/>
            <person name="Steinert M."/>
        </authorList>
    </citation>
    <scope>NUCLEOTIDE SEQUENCE [LARGE SCALE GENOMIC DNA]</scope>
    <source>
        <strain evidence="5">Eric_III</strain>
    </source>
</reference>
<keyword evidence="1" id="KW-0064">Aspartyl protease</keyword>
<dbReference type="InterPro" id="IPR005081">
    <property type="entry name" value="SpoIIGA"/>
</dbReference>
<keyword evidence="3" id="KW-1133">Transmembrane helix</keyword>
<dbReference type="EMBL" id="CP019655">
    <property type="protein sequence ID" value="AVF27241.1"/>
    <property type="molecule type" value="Genomic_DNA"/>
</dbReference>
<dbReference type="PIRSF" id="PIRSF018571">
    <property type="entry name" value="SpoIIGA"/>
    <property type="match status" value="1"/>
</dbReference>
<gene>
    <name evidence="4" type="primary">spoIIGA</name>
    <name evidence="4" type="ORF">ERICIII_03120</name>
</gene>
<dbReference type="GO" id="GO:0030435">
    <property type="term" value="P:sporulation resulting in formation of a cellular spore"/>
    <property type="evidence" value="ECO:0007669"/>
    <property type="project" value="UniProtKB-KW"/>
</dbReference>
<feature type="transmembrane region" description="Helical" evidence="3">
    <location>
        <begin position="91"/>
        <end position="109"/>
    </location>
</feature>
<dbReference type="Proteomes" id="UP000239833">
    <property type="component" value="Chromosome"/>
</dbReference>
<keyword evidence="1" id="KW-1003">Cell membrane</keyword>
<comment type="function">
    <text evidence="1">Probable aspartic protease that is responsible for the proteolytic cleavage of the RNA polymerase sigma E factor (SigE/spoIIGB) to yield the active peptide in the mother cell during sporulation. Responds to a signal from the forespore that is triggered by the extracellular signal protein SpoIIR.</text>
</comment>
<dbReference type="AlphaFoldDB" id="A0A2L1UG72"/>
<feature type="transmembrane region" description="Helical" evidence="3">
    <location>
        <begin position="129"/>
        <end position="149"/>
    </location>
</feature>
<name>A0A2L1UG72_9BACL</name>
<comment type="subunit">
    <text evidence="1">Self-associates. Interacts with SigE. Interacts with SpoIIR.</text>
</comment>
<keyword evidence="1 4" id="KW-0378">Hydrolase</keyword>
<protein>
    <recommendedName>
        <fullName evidence="1">Sporulation sigma-E factor-processing peptidase</fullName>
        <ecNumber evidence="1">3.4.23.-</ecNumber>
    </recommendedName>
    <alternativeName>
        <fullName evidence="1">Membrane-associated aspartic protease</fullName>
    </alternativeName>
    <alternativeName>
        <fullName evidence="1">Stage II sporulation protein GA</fullName>
    </alternativeName>
</protein>
<evidence type="ECO:0000256" key="3">
    <source>
        <dbReference type="SAM" id="Phobius"/>
    </source>
</evidence>
<sequence>MIVYMDLIFLVNFLLDGAILVGTARTRKLPVVWWRLLFSAGIGACYVLLLFVPALSFLFTFLMKGAISLLMLWIAFGFISLEQYMRNAGTFYLISFAAAGGIYGIHYFLQSAPEFWNGIWFNRTGGIGVYSEMGLLFVLTVFGGLLLLFKTVFNSAKRKEEISVHLAQVEVRIGESVMVCTGLVDTGNQLYDPLTRTPVMVMEAGEWGDQLPSGWLKLIQTLEVEQIVSAMGEQDFAWQDRLRLVPYRGVNRSTQFMLAIKPDKVVITYNENVWESKKVLVGLDGGSLCNDGSYQAIIHPALVAAS</sequence>
<dbReference type="EC" id="3.4.23.-" evidence="1"/>
<keyword evidence="1 3" id="KW-0472">Membrane</keyword>
<feature type="transmembrane region" description="Helical" evidence="3">
    <location>
        <begin position="61"/>
        <end position="79"/>
    </location>
</feature>
<keyword evidence="3" id="KW-0812">Transmembrane</keyword>
<feature type="active site" evidence="2">
    <location>
        <position position="185"/>
    </location>
</feature>
<dbReference type="GeneID" id="64219659"/>
<dbReference type="GO" id="GO:0030436">
    <property type="term" value="P:asexual sporulation"/>
    <property type="evidence" value="ECO:0007669"/>
    <property type="project" value="InterPro"/>
</dbReference>
<dbReference type="RefSeq" id="WP_077995620.1">
    <property type="nucleotide sequence ID" value="NZ_CP019655.1"/>
</dbReference>
<dbReference type="STRING" id="147375.BXP28_08105"/>
<proteinExistence type="inferred from homology"/>
<evidence type="ECO:0000256" key="2">
    <source>
        <dbReference type="PIRSR" id="PIRSR018571-1"/>
    </source>
</evidence>
<organism evidence="4 5">
    <name type="scientific">Paenibacillus larvae subsp. larvae</name>
    <dbReference type="NCBI Taxonomy" id="147375"/>
    <lineage>
        <taxon>Bacteria</taxon>
        <taxon>Bacillati</taxon>
        <taxon>Bacillota</taxon>
        <taxon>Bacilli</taxon>
        <taxon>Bacillales</taxon>
        <taxon>Paenibacillaceae</taxon>
        <taxon>Paenibacillus</taxon>
    </lineage>
</organism>
<keyword evidence="1" id="KW-0645">Protease</keyword>
<evidence type="ECO:0000256" key="1">
    <source>
        <dbReference type="PIRNR" id="PIRNR018571"/>
    </source>
</evidence>
<accession>A0A2L1UG72</accession>
<dbReference type="GO" id="GO:0005886">
    <property type="term" value="C:plasma membrane"/>
    <property type="evidence" value="ECO:0007669"/>
    <property type="project" value="UniProtKB-SubCell"/>
</dbReference>
<dbReference type="Pfam" id="PF03419">
    <property type="entry name" value="Peptidase_U4"/>
    <property type="match status" value="1"/>
</dbReference>
<comment type="similarity">
    <text evidence="1">Belongs to the peptidase U4 family.</text>
</comment>
<feature type="transmembrane region" description="Helical" evidence="3">
    <location>
        <begin position="36"/>
        <end position="55"/>
    </location>
</feature>